<dbReference type="GeneID" id="5487036"/>
<evidence type="ECO:0000313" key="2">
    <source>
        <dbReference type="EMBL" id="EDN92497.1"/>
    </source>
</evidence>
<dbReference type="InParanoid" id="A7ESQ5"/>
<evidence type="ECO:0000256" key="1">
    <source>
        <dbReference type="SAM" id="MobiDB-lite"/>
    </source>
</evidence>
<reference evidence="3" key="1">
    <citation type="journal article" date="2011" name="PLoS Genet.">
        <title>Genomic analysis of the necrotrophic fungal pathogens Sclerotinia sclerotiorum and Botrytis cinerea.</title>
        <authorList>
            <person name="Amselem J."/>
            <person name="Cuomo C.A."/>
            <person name="van Kan J.A."/>
            <person name="Viaud M."/>
            <person name="Benito E.P."/>
            <person name="Couloux A."/>
            <person name="Coutinho P.M."/>
            <person name="de Vries R.P."/>
            <person name="Dyer P.S."/>
            <person name="Fillinger S."/>
            <person name="Fournier E."/>
            <person name="Gout L."/>
            <person name="Hahn M."/>
            <person name="Kohn L."/>
            <person name="Lapalu N."/>
            <person name="Plummer K.M."/>
            <person name="Pradier J.M."/>
            <person name="Quevillon E."/>
            <person name="Sharon A."/>
            <person name="Simon A."/>
            <person name="ten Have A."/>
            <person name="Tudzynski B."/>
            <person name="Tudzynski P."/>
            <person name="Wincker P."/>
            <person name="Andrew M."/>
            <person name="Anthouard V."/>
            <person name="Beever R.E."/>
            <person name="Beffa R."/>
            <person name="Benoit I."/>
            <person name="Bouzid O."/>
            <person name="Brault B."/>
            <person name="Chen Z."/>
            <person name="Choquer M."/>
            <person name="Collemare J."/>
            <person name="Cotton P."/>
            <person name="Danchin E.G."/>
            <person name="Da Silva C."/>
            <person name="Gautier A."/>
            <person name="Giraud C."/>
            <person name="Giraud T."/>
            <person name="Gonzalez C."/>
            <person name="Grossetete S."/>
            <person name="Guldener U."/>
            <person name="Henrissat B."/>
            <person name="Howlett B.J."/>
            <person name="Kodira C."/>
            <person name="Kretschmer M."/>
            <person name="Lappartient A."/>
            <person name="Leroch M."/>
            <person name="Levis C."/>
            <person name="Mauceli E."/>
            <person name="Neuveglise C."/>
            <person name="Oeser B."/>
            <person name="Pearson M."/>
            <person name="Poulain J."/>
            <person name="Poussereau N."/>
            <person name="Quesneville H."/>
            <person name="Rascle C."/>
            <person name="Schumacher J."/>
            <person name="Segurens B."/>
            <person name="Sexton A."/>
            <person name="Silva E."/>
            <person name="Sirven C."/>
            <person name="Soanes D.M."/>
            <person name="Talbot N.J."/>
            <person name="Templeton M."/>
            <person name="Yandava C."/>
            <person name="Yarden O."/>
            <person name="Zeng Q."/>
            <person name="Rollins J.A."/>
            <person name="Lebrun M.H."/>
            <person name="Dickman M."/>
        </authorList>
    </citation>
    <scope>NUCLEOTIDE SEQUENCE [LARGE SCALE GENOMIC DNA]</scope>
    <source>
        <strain evidence="3">ATCC 18683 / 1980 / Ss-1</strain>
    </source>
</reference>
<dbReference type="KEGG" id="ssl:SS1G_08360"/>
<name>A7ESQ5_SCLS1</name>
<gene>
    <name evidence="2" type="ORF">SS1G_08360</name>
</gene>
<dbReference type="Proteomes" id="UP000001312">
    <property type="component" value="Unassembled WGS sequence"/>
</dbReference>
<protein>
    <submittedName>
        <fullName evidence="2">Uncharacterized protein</fullName>
    </submittedName>
</protein>
<evidence type="ECO:0000313" key="3">
    <source>
        <dbReference type="Proteomes" id="UP000001312"/>
    </source>
</evidence>
<organism evidence="2 3">
    <name type="scientific">Sclerotinia sclerotiorum (strain ATCC 18683 / 1980 / Ss-1)</name>
    <name type="common">White mold</name>
    <name type="synonym">Whetzelinia sclerotiorum</name>
    <dbReference type="NCBI Taxonomy" id="665079"/>
    <lineage>
        <taxon>Eukaryota</taxon>
        <taxon>Fungi</taxon>
        <taxon>Dikarya</taxon>
        <taxon>Ascomycota</taxon>
        <taxon>Pezizomycotina</taxon>
        <taxon>Leotiomycetes</taxon>
        <taxon>Helotiales</taxon>
        <taxon>Sclerotiniaceae</taxon>
        <taxon>Sclerotinia</taxon>
    </lineage>
</organism>
<dbReference type="AlphaFoldDB" id="A7ESQ5"/>
<dbReference type="EMBL" id="CH476631">
    <property type="protein sequence ID" value="EDN92497.1"/>
    <property type="molecule type" value="Genomic_DNA"/>
</dbReference>
<proteinExistence type="predicted"/>
<feature type="region of interest" description="Disordered" evidence="1">
    <location>
        <begin position="15"/>
        <end position="37"/>
    </location>
</feature>
<feature type="compositionally biased region" description="Low complexity" evidence="1">
    <location>
        <begin position="16"/>
        <end position="26"/>
    </location>
</feature>
<dbReference type="HOGENOM" id="CLU_3351363_0_0_1"/>
<keyword evidence="3" id="KW-1185">Reference proteome</keyword>
<dbReference type="RefSeq" id="XP_001590620.1">
    <property type="nucleotide sequence ID" value="XM_001590570.1"/>
</dbReference>
<sequence>MSPLIRYGNISDGKFASSSDANANANVHVHSPPRHYK</sequence>
<accession>A7ESQ5</accession>